<evidence type="ECO:0000256" key="1">
    <source>
        <dbReference type="SAM" id="MobiDB-lite"/>
    </source>
</evidence>
<name>A0A7W8L4Y9_9BURK</name>
<proteinExistence type="predicted"/>
<feature type="region of interest" description="Disordered" evidence="1">
    <location>
        <begin position="33"/>
        <end position="52"/>
    </location>
</feature>
<accession>A0A7W8L4Y9</accession>
<protein>
    <recommendedName>
        <fullName evidence="5">CHAT domain-containing protein</fullName>
    </recommendedName>
</protein>
<comment type="caution">
    <text evidence="3">The sequence shown here is derived from an EMBL/GenBank/DDBJ whole genome shotgun (WGS) entry which is preliminary data.</text>
</comment>
<feature type="chain" id="PRO_5031273891" description="CHAT domain-containing protein" evidence="2">
    <location>
        <begin position="30"/>
        <end position="502"/>
    </location>
</feature>
<organism evidence="3 4">
    <name type="scientific">Paraburkholderia youngii</name>
    <dbReference type="NCBI Taxonomy" id="2782701"/>
    <lineage>
        <taxon>Bacteria</taxon>
        <taxon>Pseudomonadati</taxon>
        <taxon>Pseudomonadota</taxon>
        <taxon>Betaproteobacteria</taxon>
        <taxon>Burkholderiales</taxon>
        <taxon>Burkholderiaceae</taxon>
        <taxon>Paraburkholderia</taxon>
    </lineage>
</organism>
<dbReference type="AlphaFoldDB" id="A0A7W8L4Y9"/>
<feature type="signal peptide" evidence="2">
    <location>
        <begin position="1"/>
        <end position="29"/>
    </location>
</feature>
<dbReference type="Proteomes" id="UP000592820">
    <property type="component" value="Unassembled WGS sequence"/>
</dbReference>
<dbReference type="EMBL" id="JACHDE010000003">
    <property type="protein sequence ID" value="MBB5400552.1"/>
    <property type="molecule type" value="Genomic_DNA"/>
</dbReference>
<gene>
    <name evidence="3" type="ORF">HDG41_002601</name>
</gene>
<evidence type="ECO:0008006" key="5">
    <source>
        <dbReference type="Google" id="ProtNLM"/>
    </source>
</evidence>
<reference evidence="3 4" key="1">
    <citation type="submission" date="2020-08" db="EMBL/GenBank/DDBJ databases">
        <title>Genomic Encyclopedia of Type Strains, Phase IV (KMG-V): Genome sequencing to study the core and pangenomes of soil and plant-associated prokaryotes.</title>
        <authorList>
            <person name="Whitman W."/>
        </authorList>
    </citation>
    <scope>NUCLEOTIDE SEQUENCE [LARGE SCALE GENOMIC DNA]</scope>
    <source>
        <strain evidence="3 4">JPY162</strain>
    </source>
</reference>
<evidence type="ECO:0000313" key="3">
    <source>
        <dbReference type="EMBL" id="MBB5400552.1"/>
    </source>
</evidence>
<dbReference type="RefSeq" id="WP_184226215.1">
    <property type="nucleotide sequence ID" value="NZ_JACHDE010000003.1"/>
</dbReference>
<evidence type="ECO:0000313" key="4">
    <source>
        <dbReference type="Proteomes" id="UP000592820"/>
    </source>
</evidence>
<sequence length="502" mass="55245">MKNISQSCLRLVACLSVVLLALGSSTPSAFEAKKPAAEESNPLAKPSGHGGLENDILQRQHRIDETMVLGGADDKQIAGTPDFKTFVDSANRAFKPYAEERPRFYAGASGDGKYVYLASSNPVFTTYKHEWDSPDLKVTKSAGRYLIFPVPDEAWSLKEKLASAELFTHRDTSGPGAVYLTDDFRVITKDQKYDAANIDSAHLLKYLQGNLPTLTIYDEQILNIKSLPREILESDGVKVNYSDPPPTFYFAYKLSSKTGPPQWYAKLSGCCFYGARPPVFDTFDTLRKSGINKQKVHLVNFFFNTFAKSTIEELAHLSGTNTVTDAAFFGSNTSQKLNAILSASKDEVVLVAGHVEGEKNDTFVAYDDNGAIVFRVEIKELQQLADKFHVSLILVGCRTVSAVHGDANNIVGTLDEISTRRAMEQLNKALTTAGNWGEFFERLAAPDLVLVASKNIPGFRDPKKPFGLAADILKKSAGSRFEIIGFLRARFQCGFLNSNVKC</sequence>
<evidence type="ECO:0000256" key="2">
    <source>
        <dbReference type="SAM" id="SignalP"/>
    </source>
</evidence>
<keyword evidence="2" id="KW-0732">Signal</keyword>